<feature type="compositionally biased region" description="Acidic residues" evidence="13">
    <location>
        <begin position="699"/>
        <end position="712"/>
    </location>
</feature>
<evidence type="ECO:0000313" key="15">
    <source>
        <dbReference type="EMBL" id="KAH0624483.1"/>
    </source>
</evidence>
<gene>
    <name evidence="15" type="ORF">JD844_031969</name>
</gene>
<keyword evidence="7" id="KW-0862">Zinc</keyword>
<evidence type="ECO:0000256" key="4">
    <source>
        <dbReference type="ARBA" id="ARBA00022490"/>
    </source>
</evidence>
<keyword evidence="9" id="KW-0206">Cytoskeleton</keyword>
<dbReference type="Pfam" id="PF13815">
    <property type="entry name" value="Dzip-like_N"/>
    <property type="match status" value="1"/>
</dbReference>
<evidence type="ECO:0000256" key="9">
    <source>
        <dbReference type="ARBA" id="ARBA00023212"/>
    </source>
</evidence>
<keyword evidence="16" id="KW-1185">Reference proteome</keyword>
<keyword evidence="8 12" id="KW-0175">Coiled coil</keyword>
<name>A0ABQ7T490_PHRPL</name>
<evidence type="ECO:0000256" key="10">
    <source>
        <dbReference type="ARBA" id="ARBA00023273"/>
    </source>
</evidence>
<dbReference type="PANTHER" id="PTHR21502:SF5">
    <property type="entry name" value="CILIUM ASSEMBLY PROTEIN DZIP1"/>
    <property type="match status" value="1"/>
</dbReference>
<sequence length="783" mass="88482">MAGSGLGLGPGLEAPVGVPPFQFRARHESPDWRRLSSVDVDRVAAEVDVAALQEHLAHVAFCTAERERCPHCQAPADPLLLRLLRLAQLCLEYLLHSQDFLGAQLRAAGEALRAADAHRDLLAKEAARGAQEVRLLKEECRRRRKMLGAQQQVMLQAGAARHQCQFCDKAFMNYSFLHSHLQRRHAEELHTDQKQKEQTDKLQEEINKLKEQLQLTRSQLEAEQHAHMVKLSKEYEEHRSKEEEIRQLFHKWKEEEKEKLASELEKVKEMFMKEFKELTTKNTELENETKWTSKVHALQEAHEVEKHQLTSQIEKLKISMTEELNASNSFYKKRIEELGQRLQDQNDLIISQKHQIQKLATKKSVESIKSSDVKPSAQNIAQAKSSLSSMHEQALLVHMLEPIEELPEDEKEMEKDVPKIGKSKHHVINSLKSNPSLTRELRAVLEQTLAEKLESLGIKSGVHGIPSDHLNRVLMSVESAREERKKQVPDIQQIREQLERQVSFRVAERASCSRLFSSPHLSPQVQQRAAHVRGSFSTVLPKPSKRSSIAKRPCVPRSIPAENTSTPKSKKSAVEDEIPKRLHSVTTPPFSSEEELEEDDIMQSYISPELSQPKAFKKNSKGSLSRFASQGDANSPEEDKVEEIKTNPKASKSMLVQKGTDQVEKLPLSQVKECKPFEGVNVGPVPIQKCAQGVKFTGVEDEDEDDWDLSSLEDEKPSPAKDEKIKSVTALDKNESNAPFTPHAWRAPVGKSTNDEGLQDADTTSELKSSLVTVTDWSDSSDI</sequence>
<comment type="subcellular location">
    <subcellularLocation>
        <location evidence="2">Cytoplasm</location>
        <location evidence="2">Cytoskeleton</location>
        <location evidence="2">Cilium basal body</location>
    </subcellularLocation>
    <subcellularLocation>
        <location evidence="1">Cytoplasm</location>
        <location evidence="1">Cytoskeleton</location>
        <location evidence="1">Microtubule organizing center</location>
        <location evidence="1">Centrosome</location>
        <location evidence="1">Centriole</location>
    </subcellularLocation>
</comment>
<evidence type="ECO:0000256" key="3">
    <source>
        <dbReference type="ARBA" id="ARBA00009131"/>
    </source>
</evidence>
<evidence type="ECO:0000313" key="16">
    <source>
        <dbReference type="Proteomes" id="UP000826234"/>
    </source>
</evidence>
<dbReference type="Pfam" id="PF25977">
    <property type="entry name" value="DZIP1"/>
    <property type="match status" value="1"/>
</dbReference>
<feature type="compositionally biased region" description="Acidic residues" evidence="13">
    <location>
        <begin position="592"/>
        <end position="601"/>
    </location>
</feature>
<feature type="region of interest" description="Disordered" evidence="13">
    <location>
        <begin position="517"/>
        <end position="657"/>
    </location>
</feature>
<feature type="coiled-coil region" evidence="12">
    <location>
        <begin position="192"/>
        <end position="288"/>
    </location>
</feature>
<dbReference type="PANTHER" id="PTHR21502">
    <property type="entry name" value="ZINC FINGER PROTEIN DZIP1"/>
    <property type="match status" value="1"/>
</dbReference>
<keyword evidence="4" id="KW-0963">Cytoplasm</keyword>
<accession>A0ABQ7T490</accession>
<dbReference type="InterPro" id="IPR051241">
    <property type="entry name" value="DZIP_RILPL"/>
</dbReference>
<evidence type="ECO:0000256" key="5">
    <source>
        <dbReference type="ARBA" id="ARBA00022723"/>
    </source>
</evidence>
<evidence type="ECO:0000256" key="2">
    <source>
        <dbReference type="ARBA" id="ARBA00004120"/>
    </source>
</evidence>
<protein>
    <recommendedName>
        <fullName evidence="14">C2H2-type domain-containing protein</fullName>
    </recommendedName>
</protein>
<reference evidence="15 16" key="1">
    <citation type="journal article" date="2022" name="Gigascience">
        <title>A chromosome-level genome assembly and annotation of the desert horned lizard, Phrynosoma platyrhinos, provides insight into chromosomal rearrangements among reptiles.</title>
        <authorList>
            <person name="Koochekian N."/>
            <person name="Ascanio A."/>
            <person name="Farleigh K."/>
            <person name="Card D.C."/>
            <person name="Schield D.R."/>
            <person name="Castoe T.A."/>
            <person name="Jezkova T."/>
        </authorList>
    </citation>
    <scope>NUCLEOTIDE SEQUENCE [LARGE SCALE GENOMIC DNA]</scope>
    <source>
        <strain evidence="15">NK-2021</strain>
    </source>
</reference>
<keyword evidence="5" id="KW-0479">Metal-binding</keyword>
<organism evidence="15 16">
    <name type="scientific">Phrynosoma platyrhinos</name>
    <name type="common">Desert horned lizard</name>
    <dbReference type="NCBI Taxonomy" id="52577"/>
    <lineage>
        <taxon>Eukaryota</taxon>
        <taxon>Metazoa</taxon>
        <taxon>Chordata</taxon>
        <taxon>Craniata</taxon>
        <taxon>Vertebrata</taxon>
        <taxon>Euteleostomi</taxon>
        <taxon>Lepidosauria</taxon>
        <taxon>Squamata</taxon>
        <taxon>Bifurcata</taxon>
        <taxon>Unidentata</taxon>
        <taxon>Episquamata</taxon>
        <taxon>Toxicofera</taxon>
        <taxon>Iguania</taxon>
        <taxon>Phrynosomatidae</taxon>
        <taxon>Phrynosomatinae</taxon>
        <taxon>Phrynosoma</taxon>
    </lineage>
</organism>
<evidence type="ECO:0000256" key="7">
    <source>
        <dbReference type="ARBA" id="ARBA00022833"/>
    </source>
</evidence>
<evidence type="ECO:0000256" key="11">
    <source>
        <dbReference type="PROSITE-ProRule" id="PRU00042"/>
    </source>
</evidence>
<evidence type="ECO:0000256" key="12">
    <source>
        <dbReference type="SAM" id="Coils"/>
    </source>
</evidence>
<dbReference type="InterPro" id="IPR058883">
    <property type="entry name" value="DZIP1_dom"/>
</dbReference>
<keyword evidence="6 11" id="KW-0863">Zinc-finger</keyword>
<proteinExistence type="inferred from homology"/>
<evidence type="ECO:0000256" key="13">
    <source>
        <dbReference type="SAM" id="MobiDB-lite"/>
    </source>
</evidence>
<evidence type="ECO:0000256" key="6">
    <source>
        <dbReference type="ARBA" id="ARBA00022771"/>
    </source>
</evidence>
<comment type="similarity">
    <text evidence="3">Belongs to the DZIP C2H2-type zinc-finger protein family.</text>
</comment>
<dbReference type="EMBL" id="JAIPUX010001232">
    <property type="protein sequence ID" value="KAH0624483.1"/>
    <property type="molecule type" value="Genomic_DNA"/>
</dbReference>
<dbReference type="InterPro" id="IPR013087">
    <property type="entry name" value="Znf_C2H2_type"/>
</dbReference>
<dbReference type="PROSITE" id="PS50157">
    <property type="entry name" value="ZINC_FINGER_C2H2_2"/>
    <property type="match status" value="1"/>
</dbReference>
<keyword evidence="10" id="KW-0966">Cell projection</keyword>
<evidence type="ECO:0000256" key="8">
    <source>
        <dbReference type="ARBA" id="ARBA00023054"/>
    </source>
</evidence>
<feature type="region of interest" description="Disordered" evidence="13">
    <location>
        <begin position="698"/>
        <end position="767"/>
    </location>
</feature>
<dbReference type="Proteomes" id="UP000826234">
    <property type="component" value="Unassembled WGS sequence"/>
</dbReference>
<dbReference type="InterPro" id="IPR032714">
    <property type="entry name" value="DZIP1_N"/>
</dbReference>
<evidence type="ECO:0000259" key="14">
    <source>
        <dbReference type="PROSITE" id="PS50157"/>
    </source>
</evidence>
<feature type="compositionally biased region" description="Basic and acidic residues" evidence="13">
    <location>
        <begin position="713"/>
        <end position="726"/>
    </location>
</feature>
<evidence type="ECO:0000256" key="1">
    <source>
        <dbReference type="ARBA" id="ARBA00004114"/>
    </source>
</evidence>
<feature type="compositionally biased region" description="Polar residues" evidence="13">
    <location>
        <begin position="751"/>
        <end position="767"/>
    </location>
</feature>
<dbReference type="PROSITE" id="PS00028">
    <property type="entry name" value="ZINC_FINGER_C2H2_1"/>
    <property type="match status" value="1"/>
</dbReference>
<feature type="compositionally biased region" description="Polar residues" evidence="13">
    <location>
        <begin position="621"/>
        <end position="633"/>
    </location>
</feature>
<comment type="caution">
    <text evidence="15">The sequence shown here is derived from an EMBL/GenBank/DDBJ whole genome shotgun (WGS) entry which is preliminary data.</text>
</comment>
<feature type="compositionally biased region" description="Polar residues" evidence="13">
    <location>
        <begin position="517"/>
        <end position="527"/>
    </location>
</feature>
<feature type="domain" description="C2H2-type" evidence="14">
    <location>
        <begin position="162"/>
        <end position="195"/>
    </location>
</feature>